<accession>A0ABW8U2F9</accession>
<comment type="caution">
    <text evidence="3">The sequence shown here is derived from an EMBL/GenBank/DDBJ whole genome shotgun (WGS) entry which is preliminary data.</text>
</comment>
<evidence type="ECO:0000259" key="2">
    <source>
        <dbReference type="PROSITE" id="PS51724"/>
    </source>
</evidence>
<dbReference type="EMBL" id="JBEWZF010000001">
    <property type="protein sequence ID" value="MFL0297763.1"/>
    <property type="molecule type" value="Genomic_DNA"/>
</dbReference>
<keyword evidence="1" id="KW-1133">Transmembrane helix</keyword>
<organism evidence="3 4">
    <name type="scientific">Aquirufa novilacunae</name>
    <dbReference type="NCBI Taxonomy" id="3139305"/>
    <lineage>
        <taxon>Bacteria</taxon>
        <taxon>Pseudomonadati</taxon>
        <taxon>Bacteroidota</taxon>
        <taxon>Cytophagia</taxon>
        <taxon>Cytophagales</taxon>
        <taxon>Flectobacillaceae</taxon>
        <taxon>Aquirufa</taxon>
    </lineage>
</organism>
<evidence type="ECO:0000313" key="3">
    <source>
        <dbReference type="EMBL" id="MFL0297763.1"/>
    </source>
</evidence>
<proteinExistence type="predicted"/>
<evidence type="ECO:0000313" key="4">
    <source>
        <dbReference type="Proteomes" id="UP001623553"/>
    </source>
</evidence>
<reference evidence="3 4" key="1">
    <citation type="submission" date="2024-07" db="EMBL/GenBank/DDBJ databases">
        <authorList>
            <person name="Pitt A."/>
            <person name="Hahn M.W."/>
        </authorList>
    </citation>
    <scope>NUCLEOTIDE SEQUENCE [LARGE SCALE GENOMIC DNA]</scope>
    <source>
        <strain evidence="3 4">2-BAHN-186B</strain>
    </source>
</reference>
<feature type="transmembrane region" description="Helical" evidence="1">
    <location>
        <begin position="175"/>
        <end position="195"/>
    </location>
</feature>
<dbReference type="PROSITE" id="PS51724">
    <property type="entry name" value="SPOR"/>
    <property type="match status" value="1"/>
</dbReference>
<name>A0ABW8U2F9_9BACT</name>
<feature type="domain" description="SPOR" evidence="2">
    <location>
        <begin position="248"/>
        <end position="327"/>
    </location>
</feature>
<gene>
    <name evidence="3" type="ORF">AAE961_02635</name>
</gene>
<protein>
    <recommendedName>
        <fullName evidence="2">SPOR domain-containing protein</fullName>
    </recommendedName>
</protein>
<sequence>MTEFYSFLEHLLYEHECVIIPQLGGFVVNAKDFTFNEQEGKIYPKKKYVAFNEKLKTDDRLLSTEWAKKRAISLKEASLEIVELSKSIKSELTSSGTVQLGILGTFTLNQENRISFSPNPDFNADLSVFGLFPVGLGQIPARVEKKPVLIPAITTEDLPEISSTGHQQVKLTKSVYVYALLAFLIGGLGAFFLTAPATNQSQSSLNPIKIEKKVDVAPAKTVAPAVVDTLPVKTIEAPVVAPYNNPEIKDEDVIYLVAASFQSLKQAEKGLKEFKSRGFDQAEIILKNEQTKFYRISLGTEHSMDAGYAKASELKGKKKVDIWVYKAL</sequence>
<keyword evidence="4" id="KW-1185">Reference proteome</keyword>
<dbReference type="RefSeq" id="WP_406799709.1">
    <property type="nucleotide sequence ID" value="NZ_JBEWZF010000001.1"/>
</dbReference>
<dbReference type="InterPro" id="IPR040495">
    <property type="entry name" value="HU-CCDC81_bac_1"/>
</dbReference>
<dbReference type="InterPro" id="IPR007730">
    <property type="entry name" value="SPOR-like_dom"/>
</dbReference>
<dbReference type="Proteomes" id="UP001623553">
    <property type="component" value="Unassembled WGS sequence"/>
</dbReference>
<evidence type="ECO:0000256" key="1">
    <source>
        <dbReference type="SAM" id="Phobius"/>
    </source>
</evidence>
<dbReference type="Pfam" id="PF18175">
    <property type="entry name" value="HU-CCDC81_bac_2"/>
    <property type="match status" value="1"/>
</dbReference>
<keyword evidence="1" id="KW-0812">Transmembrane</keyword>
<dbReference type="Pfam" id="PF18174">
    <property type="entry name" value="HU-CCDC81_bac_1"/>
    <property type="match status" value="1"/>
</dbReference>
<keyword evidence="1" id="KW-0472">Membrane</keyword>
<dbReference type="InterPro" id="IPR041268">
    <property type="entry name" value="HU-CCDC81_bac_2"/>
</dbReference>